<dbReference type="SUPFAM" id="SSF48403">
    <property type="entry name" value="Ankyrin repeat"/>
    <property type="match status" value="2"/>
</dbReference>
<feature type="repeat" description="ANK" evidence="3">
    <location>
        <begin position="305"/>
        <end position="337"/>
    </location>
</feature>
<dbReference type="Pfam" id="PF00023">
    <property type="entry name" value="Ank"/>
    <property type="match status" value="2"/>
</dbReference>
<organism evidence="5 6">
    <name type="scientific">Effrenium voratum</name>
    <dbReference type="NCBI Taxonomy" id="2562239"/>
    <lineage>
        <taxon>Eukaryota</taxon>
        <taxon>Sar</taxon>
        <taxon>Alveolata</taxon>
        <taxon>Dinophyceae</taxon>
        <taxon>Suessiales</taxon>
        <taxon>Symbiodiniaceae</taxon>
        <taxon>Effrenium</taxon>
    </lineage>
</organism>
<feature type="repeat" description="ANK" evidence="3">
    <location>
        <begin position="652"/>
        <end position="684"/>
    </location>
</feature>
<protein>
    <submittedName>
        <fullName evidence="5">Uncharacterized protein</fullName>
    </submittedName>
</protein>
<feature type="region of interest" description="Disordered" evidence="4">
    <location>
        <begin position="887"/>
        <end position="915"/>
    </location>
</feature>
<reference evidence="5" key="1">
    <citation type="submission" date="2023-08" db="EMBL/GenBank/DDBJ databases">
        <authorList>
            <person name="Chen Y."/>
            <person name="Shah S."/>
            <person name="Dougan E. K."/>
            <person name="Thang M."/>
            <person name="Chan C."/>
        </authorList>
    </citation>
    <scope>NUCLEOTIDE SEQUENCE</scope>
</reference>
<feature type="region of interest" description="Disordered" evidence="4">
    <location>
        <begin position="800"/>
        <end position="875"/>
    </location>
</feature>
<feature type="compositionally biased region" description="Basic residues" evidence="4">
    <location>
        <begin position="443"/>
        <end position="462"/>
    </location>
</feature>
<proteinExistence type="predicted"/>
<evidence type="ECO:0000256" key="2">
    <source>
        <dbReference type="ARBA" id="ARBA00023043"/>
    </source>
</evidence>
<feature type="repeat" description="ANK" evidence="3">
    <location>
        <begin position="589"/>
        <end position="621"/>
    </location>
</feature>
<comment type="caution">
    <text evidence="5">The sequence shown here is derived from an EMBL/GenBank/DDBJ whole genome shotgun (WGS) entry which is preliminary data.</text>
</comment>
<accession>A0AA36IKB7</accession>
<feature type="repeat" description="ANK" evidence="3">
    <location>
        <begin position="242"/>
        <end position="274"/>
    </location>
</feature>
<dbReference type="InterPro" id="IPR002110">
    <property type="entry name" value="Ankyrin_rpt"/>
</dbReference>
<dbReference type="PANTHER" id="PTHR24198">
    <property type="entry name" value="ANKYRIN REPEAT AND PROTEIN KINASE DOMAIN-CONTAINING PROTEIN"/>
    <property type="match status" value="1"/>
</dbReference>
<dbReference type="SMART" id="SM00248">
    <property type="entry name" value="ANK"/>
    <property type="match status" value="5"/>
</dbReference>
<dbReference type="PANTHER" id="PTHR24198:SF165">
    <property type="entry name" value="ANKYRIN REPEAT-CONTAINING PROTEIN-RELATED"/>
    <property type="match status" value="1"/>
</dbReference>
<dbReference type="InterPro" id="IPR036770">
    <property type="entry name" value="Ankyrin_rpt-contain_sf"/>
</dbReference>
<gene>
    <name evidence="5" type="ORF">EVOR1521_LOCUS14748</name>
</gene>
<evidence type="ECO:0000313" key="6">
    <source>
        <dbReference type="Proteomes" id="UP001178507"/>
    </source>
</evidence>
<dbReference type="PROSITE" id="PS50297">
    <property type="entry name" value="ANK_REP_REGION"/>
    <property type="match status" value="4"/>
</dbReference>
<dbReference type="PROSITE" id="PS50088">
    <property type="entry name" value="ANK_REPEAT"/>
    <property type="match status" value="5"/>
</dbReference>
<feature type="region of interest" description="Disordered" evidence="4">
    <location>
        <begin position="370"/>
        <end position="545"/>
    </location>
</feature>
<keyword evidence="6" id="KW-1185">Reference proteome</keyword>
<name>A0AA36IKB7_9DINO</name>
<evidence type="ECO:0000256" key="3">
    <source>
        <dbReference type="PROSITE-ProRule" id="PRU00023"/>
    </source>
</evidence>
<dbReference type="Pfam" id="PF12796">
    <property type="entry name" value="Ank_2"/>
    <property type="match status" value="1"/>
</dbReference>
<evidence type="ECO:0000256" key="1">
    <source>
        <dbReference type="ARBA" id="ARBA00022737"/>
    </source>
</evidence>
<evidence type="ECO:0000256" key="4">
    <source>
        <dbReference type="SAM" id="MobiDB-lite"/>
    </source>
</evidence>
<dbReference type="AlphaFoldDB" id="A0AA36IKB7"/>
<feature type="compositionally biased region" description="Basic and acidic residues" evidence="4">
    <location>
        <begin position="383"/>
        <end position="410"/>
    </location>
</feature>
<feature type="repeat" description="ANK" evidence="3">
    <location>
        <begin position="556"/>
        <end position="588"/>
    </location>
</feature>
<dbReference type="Proteomes" id="UP001178507">
    <property type="component" value="Unassembled WGS sequence"/>
</dbReference>
<feature type="compositionally biased region" description="Basic and acidic residues" evidence="4">
    <location>
        <begin position="463"/>
        <end position="530"/>
    </location>
</feature>
<feature type="compositionally biased region" description="Basic and acidic residues" evidence="4">
    <location>
        <begin position="838"/>
        <end position="859"/>
    </location>
</feature>
<sequence length="958" mass="106985">MEDWEELPLTSEDQPLRLPKYPKSYTQDEADWMATGFTAREISPQVIKIWLVLQVISLLFEFNLWLEVSSHLADFEDVLSRECSQHQLHGICAGSSWNASAFEDFSLTGHQTHFFHFATKSVPPTFLLVVDPLKSVEAPSEDWQEPEQELRDVRWSLEVQRLNPPQRVPPMKAVRAGQQVFTGEDLSEEAVIALHLSVQAPHSINGAVELTMELAKLLVKYHLVSPNRIAFQLQSVSCTDSVGRTALHLAAGAGNKADLLQLIRLKADVNQADFAEQTPLFSASGPDVAEMLLKKKGHLGHKDSFGRTAVFSAVSRGLPSMVRALISLGDDVHGRDRLGETCLHAAERISDRSVCKEMKTLLIKEHGLQPLKELSAESPDTEVQEKPQRSRDRAEEGRRKRQYYKEKRNGGDVLVIIDNEEESGAASKNRGRRHSDRSEDRRERKREHRKRRHEDHKSHRGKGHEEHRDHKSRKQRDDPKQVEREDRKHRHEDRDKRAKPNDHGDKRPKQTHGIESDTKSDKKEGHESKSLRQTSQATLPKVQEKMPKDVNRAALDGKTVLFYAAAWADAERVETLIELRADVNARDELKRTPLFEAAKAGSAQCVDLLLRRKADVNALDASGRSALFFSSSGNCAERLLKRNASLGQRDDAGRTPLFAAVESGSKQLLLALIHLGGDVHATDSSGETLLSVAQISDLKSSEEMCVLLRKEYGLGIEDVKEASPVEPEPAEPAPHAPASLEYSPLWAVETHEAPGETSPATISAEEALDGSHLNEEFSPLGAAGTHEVVWTKPLQQVQQEFSPLRSAERTSEACQESPPTARRKLRLSMSVPTSVEECAERQAEQREVSPLRRSAERTSEAPCQKSPPTAQRKVRLAKSAPICVEIAESQEPHERPPTQRKVRSSATVAESKELQRELPELSAARAEASAALRSQSSVQWQAIVQASGFYRHPVRRGK</sequence>
<keyword evidence="1" id="KW-0677">Repeat</keyword>
<evidence type="ECO:0000313" key="5">
    <source>
        <dbReference type="EMBL" id="CAJ1389049.1"/>
    </source>
</evidence>
<keyword evidence="2 3" id="KW-0040">ANK repeat</keyword>
<dbReference type="EMBL" id="CAUJNA010001791">
    <property type="protein sequence ID" value="CAJ1389049.1"/>
    <property type="molecule type" value="Genomic_DNA"/>
</dbReference>
<dbReference type="Gene3D" id="1.25.40.20">
    <property type="entry name" value="Ankyrin repeat-containing domain"/>
    <property type="match status" value="2"/>
</dbReference>